<name>A0A315VG35_GAMAF</name>
<sequence length="136" mass="15897">MSVLTLCICLVAAVVTTATAGQELTCRREIPDELIRELWKQTSVLIDRLPKEKRFSHQKRLLPKFCTKCPERLIGWLELQKMIDVYQRNVFSTAAIKKFLPQHYDELLYRLHHTLQHCVSTRLFSLPSKRFAALQS</sequence>
<dbReference type="AlphaFoldDB" id="A0A315VG35"/>
<gene>
    <name evidence="2" type="ORF">CCH79_00017795</name>
</gene>
<protein>
    <submittedName>
        <fullName evidence="2">Uncharacterized protein</fullName>
    </submittedName>
</protein>
<dbReference type="EMBL" id="NHOQ01001892">
    <property type="protein sequence ID" value="PWA21808.1"/>
    <property type="molecule type" value="Genomic_DNA"/>
</dbReference>
<accession>A0A315VG35</accession>
<reference evidence="2 3" key="1">
    <citation type="journal article" date="2018" name="G3 (Bethesda)">
        <title>A High-Quality Reference Genome for the Invasive Mosquitofish Gambusia affinis Using a Chicago Library.</title>
        <authorList>
            <person name="Hoffberg S.L."/>
            <person name="Troendle N.J."/>
            <person name="Glenn T.C."/>
            <person name="Mahmud O."/>
            <person name="Louha S."/>
            <person name="Chalopin D."/>
            <person name="Bennetzen J.L."/>
            <person name="Mauricio R."/>
        </authorList>
    </citation>
    <scope>NUCLEOTIDE SEQUENCE [LARGE SCALE GENOMIC DNA]</scope>
    <source>
        <strain evidence="2">NE01/NJP1002.9</strain>
        <tissue evidence="2">Muscle</tissue>
    </source>
</reference>
<keyword evidence="1" id="KW-0732">Signal</keyword>
<feature type="chain" id="PRO_5016428806" evidence="1">
    <location>
        <begin position="22"/>
        <end position="136"/>
    </location>
</feature>
<proteinExistence type="predicted"/>
<evidence type="ECO:0000313" key="2">
    <source>
        <dbReference type="EMBL" id="PWA21808.1"/>
    </source>
</evidence>
<evidence type="ECO:0000256" key="1">
    <source>
        <dbReference type="SAM" id="SignalP"/>
    </source>
</evidence>
<feature type="signal peptide" evidence="1">
    <location>
        <begin position="1"/>
        <end position="21"/>
    </location>
</feature>
<organism evidence="2 3">
    <name type="scientific">Gambusia affinis</name>
    <name type="common">Western mosquitofish</name>
    <name type="synonym">Heterandria affinis</name>
    <dbReference type="NCBI Taxonomy" id="33528"/>
    <lineage>
        <taxon>Eukaryota</taxon>
        <taxon>Metazoa</taxon>
        <taxon>Chordata</taxon>
        <taxon>Craniata</taxon>
        <taxon>Vertebrata</taxon>
        <taxon>Euteleostomi</taxon>
        <taxon>Actinopterygii</taxon>
        <taxon>Neopterygii</taxon>
        <taxon>Teleostei</taxon>
        <taxon>Neoteleostei</taxon>
        <taxon>Acanthomorphata</taxon>
        <taxon>Ovalentaria</taxon>
        <taxon>Atherinomorphae</taxon>
        <taxon>Cyprinodontiformes</taxon>
        <taxon>Poeciliidae</taxon>
        <taxon>Poeciliinae</taxon>
        <taxon>Gambusia</taxon>
    </lineage>
</organism>
<dbReference type="Proteomes" id="UP000250572">
    <property type="component" value="Unassembled WGS sequence"/>
</dbReference>
<keyword evidence="3" id="KW-1185">Reference proteome</keyword>
<comment type="caution">
    <text evidence="2">The sequence shown here is derived from an EMBL/GenBank/DDBJ whole genome shotgun (WGS) entry which is preliminary data.</text>
</comment>
<evidence type="ECO:0000313" key="3">
    <source>
        <dbReference type="Proteomes" id="UP000250572"/>
    </source>
</evidence>